<dbReference type="VEuPathDB" id="PiroplasmaDB:BMR1_01G02935"/>
<dbReference type="GeneID" id="24423661"/>
<reference evidence="5 6" key="2">
    <citation type="journal article" date="2013" name="PLoS ONE">
        <title>Whole genome mapping and re-organization of the nuclear and mitochondrial genomes of Babesia microti isolates.</title>
        <authorList>
            <person name="Cornillot E."/>
            <person name="Dassouli A."/>
            <person name="Garg A."/>
            <person name="Pachikara N."/>
            <person name="Randazzo S."/>
            <person name="Depoix D."/>
            <person name="Carcy B."/>
            <person name="Delbecq S."/>
            <person name="Frutos R."/>
            <person name="Silva J.C."/>
            <person name="Sutton R."/>
            <person name="Krause P.J."/>
            <person name="Mamoun C.B."/>
        </authorList>
    </citation>
    <scope>NUCLEOTIDE SEQUENCE [LARGE SCALE GENOMIC DNA]</scope>
    <source>
        <strain evidence="5 6">RI</strain>
    </source>
</reference>
<dbReference type="InterPro" id="IPR052462">
    <property type="entry name" value="SLIRP/GR-RBP-like"/>
</dbReference>
<reference evidence="5 6" key="1">
    <citation type="journal article" date="2012" name="Nucleic Acids Res.">
        <title>Sequencing of the smallest Apicomplexan genome from the human pathogen Babesia microti.</title>
        <authorList>
            <person name="Cornillot E."/>
            <person name="Hadj-Kaddour K."/>
            <person name="Dassouli A."/>
            <person name="Noel B."/>
            <person name="Ranwez V."/>
            <person name="Vacherie B."/>
            <person name="Augagneur Y."/>
            <person name="Bres V."/>
            <person name="Duclos A."/>
            <person name="Randazzo S."/>
            <person name="Carcy B."/>
            <person name="Debierre-Grockiego F."/>
            <person name="Delbecq S."/>
            <person name="Moubri-Menage K."/>
            <person name="Shams-Eldin H."/>
            <person name="Usmani-Brown S."/>
            <person name="Bringaud F."/>
            <person name="Wincker P."/>
            <person name="Vivares C.P."/>
            <person name="Schwarz R.T."/>
            <person name="Schetters T.P."/>
            <person name="Krause P.J."/>
            <person name="Gorenflot A."/>
            <person name="Berry V."/>
            <person name="Barbe V."/>
            <person name="Ben Mamoun C."/>
        </authorList>
    </citation>
    <scope>NUCLEOTIDE SEQUENCE [LARGE SCALE GENOMIC DNA]</scope>
    <source>
        <strain evidence="5 6">RI</strain>
    </source>
</reference>
<evidence type="ECO:0000259" key="4">
    <source>
        <dbReference type="PROSITE" id="PS50102"/>
    </source>
</evidence>
<dbReference type="OrthoDB" id="439808at2759"/>
<keyword evidence="1 2" id="KW-0694">RNA-binding</keyword>
<dbReference type="RefSeq" id="XP_012647652.1">
    <property type="nucleotide sequence ID" value="XM_012792198.1"/>
</dbReference>
<protein>
    <submittedName>
        <fullName evidence="5">Serine/arginine-rich splicing factor 33</fullName>
    </submittedName>
</protein>
<dbReference type="Proteomes" id="UP000002899">
    <property type="component" value="Chromosome I"/>
</dbReference>
<dbReference type="Gene3D" id="3.30.70.330">
    <property type="match status" value="1"/>
</dbReference>
<evidence type="ECO:0000256" key="3">
    <source>
        <dbReference type="SAM" id="MobiDB-lite"/>
    </source>
</evidence>
<organism evidence="5 6">
    <name type="scientific">Babesia microti (strain RI)</name>
    <dbReference type="NCBI Taxonomy" id="1133968"/>
    <lineage>
        <taxon>Eukaryota</taxon>
        <taxon>Sar</taxon>
        <taxon>Alveolata</taxon>
        <taxon>Apicomplexa</taxon>
        <taxon>Aconoidasida</taxon>
        <taxon>Piroplasmida</taxon>
        <taxon>Babesiidae</taxon>
        <taxon>Babesia</taxon>
    </lineage>
</organism>
<dbReference type="InterPro" id="IPR035979">
    <property type="entry name" value="RBD_domain_sf"/>
</dbReference>
<dbReference type="CDD" id="cd00590">
    <property type="entry name" value="RRM_SF"/>
    <property type="match status" value="1"/>
</dbReference>
<dbReference type="SUPFAM" id="SSF54928">
    <property type="entry name" value="RNA-binding domain, RBD"/>
    <property type="match status" value="1"/>
</dbReference>
<dbReference type="KEGG" id="bmic:BMR1_01G02935"/>
<evidence type="ECO:0000313" key="6">
    <source>
        <dbReference type="Proteomes" id="UP000002899"/>
    </source>
</evidence>
<sequence>MSKQRSGYSVLVRNLLETTTPELVRETFEKFGEIRDVYLPTDFFTHKPRGFGFVEFYKLESAKEAVKEMDNKTIDGATVSVTPAQDRRKSPESMRRFSSRNQGSHIPYGKSHDGRPMEGRARERPDWRDHPQNYDSHYNRRDRFESYYRSPRSLSMDRYNRYNGDRVSRYDLDDRPGRYDSRRPYARDGDRYGSRDDRRYEGSRGSRHYDRHENYEDKWMGGDARRYGNRPRGERERFQYPSRGRRYAARHGGYEDRGRDNARDDRPKGDRDLGMNLDNEAPPTDGARDCANERPKSE</sequence>
<dbReference type="EMBL" id="FO082871">
    <property type="protein sequence ID" value="CCF73043.1"/>
    <property type="molecule type" value="Genomic_DNA"/>
</dbReference>
<evidence type="ECO:0000313" key="5">
    <source>
        <dbReference type="EMBL" id="CCF73043.1"/>
    </source>
</evidence>
<proteinExistence type="predicted"/>
<reference evidence="5 6" key="3">
    <citation type="journal article" date="2016" name="Sci. Rep.">
        <title>Genome-wide diversity and gene expression profiling of Babesia microti isolates identify polymorphic genes that mediate host-pathogen interactions.</title>
        <authorList>
            <person name="Silva J.C."/>
            <person name="Cornillot E."/>
            <person name="McCracken C."/>
            <person name="Usmani-Brown S."/>
            <person name="Dwivedi A."/>
            <person name="Ifeonu O.O."/>
            <person name="Crabtree J."/>
            <person name="Gotia H.T."/>
            <person name="Virji A.Z."/>
            <person name="Reynes C."/>
            <person name="Colinge J."/>
            <person name="Kumar V."/>
            <person name="Lawres L."/>
            <person name="Pazzi J.E."/>
            <person name="Pablo J.V."/>
            <person name="Hung C."/>
            <person name="Brancato J."/>
            <person name="Kumari P."/>
            <person name="Orvis J."/>
            <person name="Tretina K."/>
            <person name="Chibucos M."/>
            <person name="Ott S."/>
            <person name="Sadzewicz L."/>
            <person name="Sengamalay N."/>
            <person name="Shetty A.C."/>
            <person name="Su Q."/>
            <person name="Tallon L."/>
            <person name="Fraser C.M."/>
            <person name="Frutos R."/>
            <person name="Molina D.M."/>
            <person name="Krause P.J."/>
            <person name="Ben Mamoun C."/>
        </authorList>
    </citation>
    <scope>NUCLEOTIDE SEQUENCE [LARGE SCALE GENOMIC DNA]</scope>
    <source>
        <strain evidence="5 6">RI</strain>
    </source>
</reference>
<feature type="region of interest" description="Disordered" evidence="3">
    <location>
        <begin position="166"/>
        <end position="208"/>
    </location>
</feature>
<dbReference type="PROSITE" id="PS50102">
    <property type="entry name" value="RRM"/>
    <property type="match status" value="1"/>
</dbReference>
<feature type="compositionally biased region" description="Basic and acidic residues" evidence="3">
    <location>
        <begin position="220"/>
        <end position="238"/>
    </location>
</feature>
<dbReference type="PANTHER" id="PTHR48027">
    <property type="entry name" value="HETEROGENEOUS NUCLEAR RIBONUCLEOPROTEIN 87F-RELATED"/>
    <property type="match status" value="1"/>
</dbReference>
<feature type="compositionally biased region" description="Basic and acidic residues" evidence="3">
    <location>
        <begin position="110"/>
        <end position="138"/>
    </location>
</feature>
<dbReference type="OMA" id="RFHDQRD"/>
<dbReference type="InterPro" id="IPR000504">
    <property type="entry name" value="RRM_dom"/>
</dbReference>
<gene>
    <name evidence="5" type="ORF">BMR1_01G02935</name>
</gene>
<feature type="region of interest" description="Disordered" evidence="3">
    <location>
        <begin position="220"/>
        <end position="298"/>
    </location>
</feature>
<keyword evidence="6" id="KW-1185">Reference proteome</keyword>
<feature type="domain" description="RRM" evidence="4">
    <location>
        <begin position="8"/>
        <end position="86"/>
    </location>
</feature>
<accession>I7I8C2</accession>
<feature type="compositionally biased region" description="Basic and acidic residues" evidence="3">
    <location>
        <begin position="286"/>
        <end position="298"/>
    </location>
</feature>
<feature type="region of interest" description="Disordered" evidence="3">
    <location>
        <begin position="76"/>
        <end position="138"/>
    </location>
</feature>
<feature type="compositionally biased region" description="Basic and acidic residues" evidence="3">
    <location>
        <begin position="85"/>
        <end position="95"/>
    </location>
</feature>
<dbReference type="AlphaFoldDB" id="I7I8C2"/>
<dbReference type="GO" id="GO:0003723">
    <property type="term" value="F:RNA binding"/>
    <property type="evidence" value="ECO:0007669"/>
    <property type="project" value="UniProtKB-UniRule"/>
</dbReference>
<dbReference type="SMART" id="SM00360">
    <property type="entry name" value="RRM"/>
    <property type="match status" value="1"/>
</dbReference>
<name>I7I8C2_BABMR</name>
<evidence type="ECO:0000256" key="1">
    <source>
        <dbReference type="ARBA" id="ARBA00022884"/>
    </source>
</evidence>
<evidence type="ECO:0000256" key="2">
    <source>
        <dbReference type="PROSITE-ProRule" id="PRU00176"/>
    </source>
</evidence>
<dbReference type="InterPro" id="IPR012677">
    <property type="entry name" value="Nucleotide-bd_a/b_plait_sf"/>
</dbReference>
<feature type="compositionally biased region" description="Basic and acidic residues" evidence="3">
    <location>
        <begin position="252"/>
        <end position="273"/>
    </location>
</feature>
<dbReference type="Pfam" id="PF00076">
    <property type="entry name" value="RRM_1"/>
    <property type="match status" value="1"/>
</dbReference>